<organism evidence="10 11">
    <name type="scientific">Sphingomonas aerolata</name>
    <dbReference type="NCBI Taxonomy" id="185951"/>
    <lineage>
        <taxon>Bacteria</taxon>
        <taxon>Pseudomonadati</taxon>
        <taxon>Pseudomonadota</taxon>
        <taxon>Alphaproteobacteria</taxon>
        <taxon>Sphingomonadales</taxon>
        <taxon>Sphingomonadaceae</taxon>
        <taxon>Sphingomonas</taxon>
    </lineage>
</organism>
<dbReference type="GO" id="GO:0005354">
    <property type="term" value="F:galactose transmembrane transporter activity"/>
    <property type="evidence" value="ECO:0007669"/>
    <property type="project" value="InterPro"/>
</dbReference>
<dbReference type="EMBL" id="PZZN01000003">
    <property type="protein sequence ID" value="PTM44980.1"/>
    <property type="molecule type" value="Genomic_DNA"/>
</dbReference>
<proteinExistence type="inferred from homology"/>
<dbReference type="Gene3D" id="1.20.1250.20">
    <property type="entry name" value="MFS general substrate transporter like domains"/>
    <property type="match status" value="2"/>
</dbReference>
<feature type="transmembrane region" description="Helical" evidence="8">
    <location>
        <begin position="28"/>
        <end position="46"/>
    </location>
</feature>
<feature type="domain" description="Major facilitator superfamily (MFS) profile" evidence="9">
    <location>
        <begin position="32"/>
        <end position="432"/>
    </location>
</feature>
<feature type="transmembrane region" description="Helical" evidence="8">
    <location>
        <begin position="97"/>
        <end position="116"/>
    </location>
</feature>
<evidence type="ECO:0000256" key="6">
    <source>
        <dbReference type="ARBA" id="ARBA00022989"/>
    </source>
</evidence>
<feature type="transmembrane region" description="Helical" evidence="8">
    <location>
        <begin position="160"/>
        <end position="183"/>
    </location>
</feature>
<dbReference type="PROSITE" id="PS50850">
    <property type="entry name" value="MFS"/>
    <property type="match status" value="1"/>
</dbReference>
<dbReference type="InterPro" id="IPR005964">
    <property type="entry name" value="Glc/Gal_transptr_bac"/>
</dbReference>
<gene>
    <name evidence="10" type="ORF">C8J24_3197</name>
</gene>
<keyword evidence="5 8" id="KW-0812">Transmembrane</keyword>
<dbReference type="SUPFAM" id="SSF103473">
    <property type="entry name" value="MFS general substrate transporter"/>
    <property type="match status" value="1"/>
</dbReference>
<comment type="function">
    <text evidence="1">Intake of glucose and galactose.</text>
</comment>
<evidence type="ECO:0000256" key="4">
    <source>
        <dbReference type="ARBA" id="ARBA00022475"/>
    </source>
</evidence>
<dbReference type="GO" id="GO:1904659">
    <property type="term" value="P:D-glucose transmembrane transport"/>
    <property type="evidence" value="ECO:0007669"/>
    <property type="project" value="InterPro"/>
</dbReference>
<evidence type="ECO:0000256" key="1">
    <source>
        <dbReference type="ARBA" id="ARBA00003321"/>
    </source>
</evidence>
<evidence type="ECO:0000256" key="5">
    <source>
        <dbReference type="ARBA" id="ARBA00022692"/>
    </source>
</evidence>
<keyword evidence="4" id="KW-1003">Cell membrane</keyword>
<evidence type="ECO:0000256" key="2">
    <source>
        <dbReference type="ARBA" id="ARBA00004429"/>
    </source>
</evidence>
<comment type="subcellular location">
    <subcellularLocation>
        <location evidence="2">Cell inner membrane</location>
        <topology evidence="2">Multi-pass membrane protein</topology>
    </subcellularLocation>
</comment>
<protein>
    <submittedName>
        <fullName evidence="10">FHS family L-fucose permease-like MFS transporter</fullName>
    </submittedName>
</protein>
<keyword evidence="7 8" id="KW-0472">Membrane</keyword>
<feature type="transmembrane region" description="Helical" evidence="8">
    <location>
        <begin position="66"/>
        <end position="90"/>
    </location>
</feature>
<evidence type="ECO:0000256" key="8">
    <source>
        <dbReference type="SAM" id="Phobius"/>
    </source>
</evidence>
<comment type="similarity">
    <text evidence="3">Belongs to the major facilitator superfamily. FHS transporter (TC 2.A.1.7) family.</text>
</comment>
<keyword evidence="11" id="KW-1185">Reference proteome</keyword>
<feature type="transmembrane region" description="Helical" evidence="8">
    <location>
        <begin position="122"/>
        <end position="139"/>
    </location>
</feature>
<dbReference type="InterPro" id="IPR050375">
    <property type="entry name" value="MFS_TsgA-like"/>
</dbReference>
<feature type="transmembrane region" description="Helical" evidence="8">
    <location>
        <begin position="295"/>
        <end position="314"/>
    </location>
</feature>
<dbReference type="PANTHER" id="PTHR43702">
    <property type="entry name" value="L-FUCOSE-PROTON SYMPORTER"/>
    <property type="match status" value="1"/>
</dbReference>
<dbReference type="AlphaFoldDB" id="A0A2T4YNK8"/>
<dbReference type="GO" id="GO:0055056">
    <property type="term" value="F:D-glucose transmembrane transporter activity"/>
    <property type="evidence" value="ECO:0007669"/>
    <property type="project" value="InterPro"/>
</dbReference>
<dbReference type="InterPro" id="IPR005275">
    <property type="entry name" value="Lfuc_symporter_FucP"/>
</dbReference>
<dbReference type="CDD" id="cd17394">
    <property type="entry name" value="MFS_FucP_like"/>
    <property type="match status" value="1"/>
</dbReference>
<dbReference type="NCBIfam" id="TIGR00885">
    <property type="entry name" value="fucP"/>
    <property type="match status" value="1"/>
</dbReference>
<dbReference type="NCBIfam" id="TIGR01272">
    <property type="entry name" value="gluP"/>
    <property type="match status" value="1"/>
</dbReference>
<accession>A0A2T4YNK8</accession>
<feature type="transmembrane region" description="Helical" evidence="8">
    <location>
        <begin position="216"/>
        <end position="237"/>
    </location>
</feature>
<keyword evidence="6 8" id="KW-1133">Transmembrane helix</keyword>
<feature type="transmembrane region" description="Helical" evidence="8">
    <location>
        <begin position="326"/>
        <end position="349"/>
    </location>
</feature>
<feature type="transmembrane region" description="Helical" evidence="8">
    <location>
        <begin position="355"/>
        <end position="372"/>
    </location>
</feature>
<comment type="caution">
    <text evidence="10">The sequence shown here is derived from an EMBL/GenBank/DDBJ whole genome shotgun (WGS) entry which is preliminary data.</text>
</comment>
<evidence type="ECO:0000256" key="7">
    <source>
        <dbReference type="ARBA" id="ARBA00023136"/>
    </source>
</evidence>
<name>A0A2T4YNK8_9SPHN</name>
<sequence length="444" mass="47012">MAHAAKGSSHMADIADTATSTGRFIRPGFRTGFILVTSLFFLWALANNFNDILIRQFQKALDLNRAQAGLIQFVFYVGYFVMALPAGLVMRRFGYRAGILTGLALYAIGALLFWPAAEVREYAAFLGALFVLASGAAFLETAANPYIVAFGDPARASQRLNLAQAFNGFGAVLAPTIGGLFIFSGVEHDAATLTTMPQAQLVAYRVAEARMVQVPYLLLAIIVVLVGVAIALVRLPALDTKTDDSAHDGLFTVLRAPGLWRAVVAQFFYVGAQVGIWSFFVDFVKDSLPATPERSAAYLLSLSLVLFMAGRFIGAALMHRLPATRLLFACAVANIALCAVAMLSGGWIAVGALGLTSFFMSIMFPTIFALGVRDLGPRATIGSSLIIMAIIGGALVPPVMGLIAGAAGGLHVAMALPLICFAVVALFARGATDAPLSPIMRTIH</sequence>
<feature type="transmembrane region" description="Helical" evidence="8">
    <location>
        <begin position="410"/>
        <end position="431"/>
    </location>
</feature>
<reference evidence="10 11" key="1">
    <citation type="submission" date="2018-04" db="EMBL/GenBank/DDBJ databases">
        <title>Genomic Encyclopedia of Type Strains, Phase III (KMG-III): the genomes of soil and plant-associated and newly described type strains.</title>
        <authorList>
            <person name="Whitman W."/>
        </authorList>
    </citation>
    <scope>NUCLEOTIDE SEQUENCE [LARGE SCALE GENOMIC DNA]</scope>
    <source>
        <strain evidence="10 11">NW12</strain>
    </source>
</reference>
<dbReference type="InterPro" id="IPR020846">
    <property type="entry name" value="MFS_dom"/>
</dbReference>
<dbReference type="Pfam" id="PF07690">
    <property type="entry name" value="MFS_1"/>
    <property type="match status" value="1"/>
</dbReference>
<dbReference type="InterPro" id="IPR011701">
    <property type="entry name" value="MFS"/>
</dbReference>
<evidence type="ECO:0000256" key="3">
    <source>
        <dbReference type="ARBA" id="ARBA00009120"/>
    </source>
</evidence>
<dbReference type="RefSeq" id="WP_244180774.1">
    <property type="nucleotide sequence ID" value="NZ_PZZN01000003.1"/>
</dbReference>
<dbReference type="GO" id="GO:0005886">
    <property type="term" value="C:plasma membrane"/>
    <property type="evidence" value="ECO:0007669"/>
    <property type="project" value="UniProtKB-SubCell"/>
</dbReference>
<evidence type="ECO:0000259" key="9">
    <source>
        <dbReference type="PROSITE" id="PS50850"/>
    </source>
</evidence>
<dbReference type="Proteomes" id="UP000240996">
    <property type="component" value="Unassembled WGS sequence"/>
</dbReference>
<dbReference type="InterPro" id="IPR036259">
    <property type="entry name" value="MFS_trans_sf"/>
</dbReference>
<evidence type="ECO:0000313" key="11">
    <source>
        <dbReference type="Proteomes" id="UP000240996"/>
    </source>
</evidence>
<feature type="transmembrane region" description="Helical" evidence="8">
    <location>
        <begin position="258"/>
        <end position="280"/>
    </location>
</feature>
<feature type="transmembrane region" description="Helical" evidence="8">
    <location>
        <begin position="384"/>
        <end position="404"/>
    </location>
</feature>
<dbReference type="GO" id="GO:0015535">
    <property type="term" value="F:fucose:proton symporter activity"/>
    <property type="evidence" value="ECO:0007669"/>
    <property type="project" value="InterPro"/>
</dbReference>
<dbReference type="PANTHER" id="PTHR43702:SF11">
    <property type="entry name" value="L-FUCOSE-PROTON SYMPORTER"/>
    <property type="match status" value="1"/>
</dbReference>
<evidence type="ECO:0000313" key="10">
    <source>
        <dbReference type="EMBL" id="PTM44980.1"/>
    </source>
</evidence>